<dbReference type="WBParaSite" id="ECPE_0001857301-mRNA-1">
    <property type="protein sequence ID" value="ECPE_0001857301-mRNA-1"/>
    <property type="gene ID" value="ECPE_0001857301"/>
</dbReference>
<dbReference type="InterPro" id="IPR005135">
    <property type="entry name" value="Endo/exonuclease/phosphatase"/>
</dbReference>
<keyword evidence="3" id="KW-1185">Reference proteome</keyword>
<reference evidence="2 3" key="2">
    <citation type="submission" date="2018-11" db="EMBL/GenBank/DDBJ databases">
        <authorList>
            <consortium name="Pathogen Informatics"/>
        </authorList>
    </citation>
    <scope>NUCLEOTIDE SEQUENCE [LARGE SCALE GENOMIC DNA]</scope>
    <source>
        <strain evidence="2 3">Egypt</strain>
    </source>
</reference>
<dbReference type="Gene3D" id="3.60.10.10">
    <property type="entry name" value="Endonuclease/exonuclease/phosphatase"/>
    <property type="match status" value="1"/>
</dbReference>
<organism evidence="4">
    <name type="scientific">Echinostoma caproni</name>
    <dbReference type="NCBI Taxonomy" id="27848"/>
    <lineage>
        <taxon>Eukaryota</taxon>
        <taxon>Metazoa</taxon>
        <taxon>Spiralia</taxon>
        <taxon>Lophotrochozoa</taxon>
        <taxon>Platyhelminthes</taxon>
        <taxon>Trematoda</taxon>
        <taxon>Digenea</taxon>
        <taxon>Plagiorchiida</taxon>
        <taxon>Echinostomata</taxon>
        <taxon>Echinostomatoidea</taxon>
        <taxon>Echinostomatidae</taxon>
        <taxon>Echinostoma</taxon>
    </lineage>
</organism>
<protein>
    <submittedName>
        <fullName evidence="4">Endo/exonuclease/phosphatase domain-containing protein</fullName>
    </submittedName>
</protein>
<accession>A0A183BH38</accession>
<gene>
    <name evidence="2" type="ORF">ECPE_LOCUS18523</name>
</gene>
<proteinExistence type="predicted"/>
<dbReference type="Proteomes" id="UP000272942">
    <property type="component" value="Unassembled WGS sequence"/>
</dbReference>
<evidence type="ECO:0000259" key="1">
    <source>
        <dbReference type="Pfam" id="PF14529"/>
    </source>
</evidence>
<dbReference type="AlphaFoldDB" id="A0A183BH38"/>
<dbReference type="GO" id="GO:0003824">
    <property type="term" value="F:catalytic activity"/>
    <property type="evidence" value="ECO:0007669"/>
    <property type="project" value="InterPro"/>
</dbReference>
<evidence type="ECO:0000313" key="3">
    <source>
        <dbReference type="Proteomes" id="UP000272942"/>
    </source>
</evidence>
<feature type="domain" description="Endonuclease/exonuclease/phosphatase" evidence="1">
    <location>
        <begin position="9"/>
        <end position="89"/>
    </location>
</feature>
<sequence length="120" mass="13450">MRRWAGDGHCSILGDFNVPLIDWDENRCLPGADQFSRDLEVANQLTLHQHSREPTRIHDSAQSVLDLVLSPRTSDVDVIDHLQPLGSSDYSTCWCIGDVELRIALDHIPDPMSGKRTTMA</sequence>
<dbReference type="InterPro" id="IPR036691">
    <property type="entry name" value="Endo/exonu/phosph_ase_sf"/>
</dbReference>
<reference evidence="4" key="1">
    <citation type="submission" date="2016-06" db="UniProtKB">
        <authorList>
            <consortium name="WormBaseParasite"/>
        </authorList>
    </citation>
    <scope>IDENTIFICATION</scope>
</reference>
<evidence type="ECO:0000313" key="2">
    <source>
        <dbReference type="EMBL" id="VDP96532.1"/>
    </source>
</evidence>
<evidence type="ECO:0000313" key="4">
    <source>
        <dbReference type="WBParaSite" id="ECPE_0001857301-mRNA-1"/>
    </source>
</evidence>
<dbReference type="Pfam" id="PF14529">
    <property type="entry name" value="Exo_endo_phos_2"/>
    <property type="match status" value="1"/>
</dbReference>
<dbReference type="EMBL" id="UZAN01080145">
    <property type="protein sequence ID" value="VDP96532.1"/>
    <property type="molecule type" value="Genomic_DNA"/>
</dbReference>
<name>A0A183BH38_9TREM</name>
<dbReference type="OrthoDB" id="6143588at2759"/>